<keyword evidence="1" id="KW-0472">Membrane</keyword>
<dbReference type="EMBL" id="JFKE01000005">
    <property type="protein sequence ID" value="KAJ54983.1"/>
    <property type="molecule type" value="Genomic_DNA"/>
</dbReference>
<dbReference type="STRING" id="1454373.ACMU_14585"/>
<proteinExistence type="predicted"/>
<evidence type="ECO:0000313" key="3">
    <source>
        <dbReference type="Proteomes" id="UP000026249"/>
    </source>
</evidence>
<protein>
    <recommendedName>
        <fullName evidence="4">Cation/multidrug efflux pump</fullName>
    </recommendedName>
</protein>
<comment type="caution">
    <text evidence="2">The sequence shown here is derived from an EMBL/GenBank/DDBJ whole genome shotgun (WGS) entry which is preliminary data.</text>
</comment>
<feature type="transmembrane region" description="Helical" evidence="1">
    <location>
        <begin position="6"/>
        <end position="26"/>
    </location>
</feature>
<keyword evidence="3" id="KW-1185">Reference proteome</keyword>
<evidence type="ECO:0000313" key="2">
    <source>
        <dbReference type="EMBL" id="KAJ54983.1"/>
    </source>
</evidence>
<keyword evidence="1" id="KW-1133">Transmembrane helix</keyword>
<dbReference type="Proteomes" id="UP000026249">
    <property type="component" value="Unassembled WGS sequence"/>
</dbReference>
<name>A0A037ZFS9_9RHOB</name>
<reference evidence="2 3" key="1">
    <citation type="submission" date="2014-03" db="EMBL/GenBank/DDBJ databases">
        <title>Draft Genome Sequence of Actibacterium mucosum KCTC 23349, a Marine Alphaproteobacterium with Complex Ionic Requirements Isolated from Mediterranean Seawater at Malvarrosa Beach, Valencia, Spain.</title>
        <authorList>
            <person name="Arahal D.R."/>
            <person name="Shao Z."/>
            <person name="Lai Q."/>
            <person name="Pujalte M.J."/>
        </authorList>
    </citation>
    <scope>NUCLEOTIDE SEQUENCE [LARGE SCALE GENOMIC DNA]</scope>
    <source>
        <strain evidence="2 3">KCTC 23349</strain>
    </source>
</reference>
<organism evidence="2 3">
    <name type="scientific">Actibacterium mucosum KCTC 23349</name>
    <dbReference type="NCBI Taxonomy" id="1454373"/>
    <lineage>
        <taxon>Bacteria</taxon>
        <taxon>Pseudomonadati</taxon>
        <taxon>Pseudomonadota</taxon>
        <taxon>Alphaproteobacteria</taxon>
        <taxon>Rhodobacterales</taxon>
        <taxon>Roseobacteraceae</taxon>
        <taxon>Actibacterium</taxon>
    </lineage>
</organism>
<sequence>MFGLMRNLVISLLAMAVLYVVISIYSRSVRRERLEKDADVKIAEGTLAESARDGFIEDGMAAYEASPRRKLIALVFLIPFVVIGLVTYLTNFY</sequence>
<dbReference type="AlphaFoldDB" id="A0A037ZFS9"/>
<keyword evidence="1" id="KW-0812">Transmembrane</keyword>
<accession>A0A037ZFS9</accession>
<evidence type="ECO:0008006" key="4">
    <source>
        <dbReference type="Google" id="ProtNLM"/>
    </source>
</evidence>
<evidence type="ECO:0000256" key="1">
    <source>
        <dbReference type="SAM" id="Phobius"/>
    </source>
</evidence>
<gene>
    <name evidence="2" type="ORF">ACMU_14585</name>
</gene>
<feature type="transmembrane region" description="Helical" evidence="1">
    <location>
        <begin position="71"/>
        <end position="90"/>
    </location>
</feature>